<dbReference type="Pfam" id="PF24448">
    <property type="entry name" value="T4_y05I_C"/>
    <property type="match status" value="1"/>
</dbReference>
<dbReference type="GeneID" id="40085512"/>
<keyword evidence="3" id="KW-1185">Reference proteome</keyword>
<evidence type="ECO:0000313" key="2">
    <source>
        <dbReference type="EMBL" id="ARW57526.1"/>
    </source>
</evidence>
<sequence length="87" mass="9720">MTNLQWLEPGKECKALLVSDITPDHGVNYDTELSVRRDVNIEKGVCCDFVTIIQRDLSDIDELALTKAEAEALVRYLNSVILSLKGL</sequence>
<dbReference type="Proteomes" id="UP000225148">
    <property type="component" value="Segment"/>
</dbReference>
<organism evidence="2 3">
    <name type="scientific">Serratia phage CHI14</name>
    <dbReference type="NCBI Taxonomy" id="2006941"/>
    <lineage>
        <taxon>Viruses</taxon>
        <taxon>Duplodnaviria</taxon>
        <taxon>Heunggongvirae</taxon>
        <taxon>Uroviricota</taxon>
        <taxon>Caudoviricetes</taxon>
        <taxon>Pantevenvirales</taxon>
        <taxon>Straboviridae</taxon>
        <taxon>Tevenvirinae</taxon>
        <taxon>Winklervirus</taxon>
        <taxon>Winklervirus chi14</taxon>
    </lineage>
</organism>
<evidence type="ECO:0000313" key="3">
    <source>
        <dbReference type="Proteomes" id="UP000225148"/>
    </source>
</evidence>
<dbReference type="InterPro" id="IPR057820">
    <property type="entry name" value="T4_y05I_C"/>
</dbReference>
<proteinExistence type="predicted"/>
<evidence type="ECO:0000259" key="1">
    <source>
        <dbReference type="Pfam" id="PF24448"/>
    </source>
</evidence>
<dbReference type="EMBL" id="MF036690">
    <property type="protein sequence ID" value="ARW57526.1"/>
    <property type="molecule type" value="Genomic_DNA"/>
</dbReference>
<name>A0A1Z1LXI3_9CAUD</name>
<protein>
    <recommendedName>
        <fullName evidence="1">T4 y05I-like putative transcription factor C-terminal domain-containing protein</fullName>
    </recommendedName>
</protein>
<dbReference type="RefSeq" id="YP_009609428.1">
    <property type="nucleotide sequence ID" value="NC_041996.1"/>
</dbReference>
<accession>A0A1Z1LXI3</accession>
<dbReference type="KEGG" id="vg:40085512"/>
<reference evidence="2 3" key="1">
    <citation type="submission" date="2017-04" db="EMBL/GenBank/DDBJ databases">
        <title>Environmental T4-family bacteriophages evolve to escape abortive infection via multiple routes in a bacterial host employing altruistic suicide through Type III toxin-antitoxin systems.</title>
        <authorList>
            <person name="Chen B."/>
            <person name="Salmond G.P.C."/>
            <person name="Akusobi C."/>
            <person name="Fang X."/>
        </authorList>
    </citation>
    <scope>NUCLEOTIDE SEQUENCE [LARGE SCALE GENOMIC DNA]</scope>
</reference>
<feature type="domain" description="T4 y05I-like putative transcription factor C-terminal" evidence="1">
    <location>
        <begin position="3"/>
        <end position="84"/>
    </location>
</feature>